<dbReference type="Pfam" id="PF04480">
    <property type="entry name" value="DUF559"/>
    <property type="match status" value="1"/>
</dbReference>
<evidence type="ECO:0000313" key="2">
    <source>
        <dbReference type="EMBL" id="TNC34807.1"/>
    </source>
</evidence>
<feature type="domain" description="DUF559" evidence="1">
    <location>
        <begin position="212"/>
        <end position="261"/>
    </location>
</feature>
<dbReference type="Proteomes" id="UP000306740">
    <property type="component" value="Unassembled WGS sequence"/>
</dbReference>
<name>A0A5C4MH91_9ACTN</name>
<evidence type="ECO:0000259" key="1">
    <source>
        <dbReference type="Pfam" id="PF04480"/>
    </source>
</evidence>
<dbReference type="InterPro" id="IPR011335">
    <property type="entry name" value="Restrct_endonuc-II-like"/>
</dbReference>
<dbReference type="RefSeq" id="WP_139087959.1">
    <property type="nucleotide sequence ID" value="NZ_VDFR01000091.1"/>
</dbReference>
<gene>
    <name evidence="3" type="ORF">FHE65_20230</name>
    <name evidence="2" type="ORF">FHE65_27510</name>
</gene>
<dbReference type="OrthoDB" id="3173471at2"/>
<dbReference type="InterPro" id="IPR007569">
    <property type="entry name" value="DUF559"/>
</dbReference>
<reference evidence="3 4" key="1">
    <citation type="submission" date="2019-05" db="EMBL/GenBank/DDBJ databases">
        <title>Mumia sp. nov., isolated from the intestinal contents of plateau pika (Ochotona curzoniae) in the Qinghai-Tibet plateau of China.</title>
        <authorList>
            <person name="Tian Z."/>
        </authorList>
    </citation>
    <scope>NUCLEOTIDE SEQUENCE [LARGE SCALE GENOMIC DNA]</scope>
    <source>
        <strain evidence="4">527</strain>
        <strain evidence="3">Z527</strain>
    </source>
</reference>
<evidence type="ECO:0000313" key="3">
    <source>
        <dbReference type="EMBL" id="TNC42822.1"/>
    </source>
</evidence>
<evidence type="ECO:0000313" key="4">
    <source>
        <dbReference type="Proteomes" id="UP000306740"/>
    </source>
</evidence>
<comment type="caution">
    <text evidence="3">The sequence shown here is derived from an EMBL/GenBank/DDBJ whole genome shotgun (WGS) entry which is preliminary data.</text>
</comment>
<dbReference type="SUPFAM" id="SSF52980">
    <property type="entry name" value="Restriction endonuclease-like"/>
    <property type="match status" value="1"/>
</dbReference>
<dbReference type="AlphaFoldDB" id="A0A5C4MH91"/>
<dbReference type="Gene3D" id="3.40.960.10">
    <property type="entry name" value="VSR Endonuclease"/>
    <property type="match status" value="1"/>
</dbReference>
<organism evidence="3 4">
    <name type="scientific">Mumia zhuanghuii</name>
    <dbReference type="NCBI Taxonomy" id="2585211"/>
    <lineage>
        <taxon>Bacteria</taxon>
        <taxon>Bacillati</taxon>
        <taxon>Actinomycetota</taxon>
        <taxon>Actinomycetes</taxon>
        <taxon>Propionibacteriales</taxon>
        <taxon>Nocardioidaceae</taxon>
        <taxon>Mumia</taxon>
    </lineage>
</organism>
<dbReference type="EMBL" id="VDFR01000091">
    <property type="protein sequence ID" value="TNC42822.1"/>
    <property type="molecule type" value="Genomic_DNA"/>
</dbReference>
<protein>
    <submittedName>
        <fullName evidence="3">DUF559 domain-containing protein</fullName>
    </submittedName>
</protein>
<proteinExistence type="predicted"/>
<dbReference type="EMBL" id="VDFR01000152">
    <property type="protein sequence ID" value="TNC34807.1"/>
    <property type="molecule type" value="Genomic_DNA"/>
</dbReference>
<sequence length="301" mass="34862">MLPFTSAQGRDAGISDRRLEGPGFRRLFRGVYVPADVEPDLLCWIKAALLLLPSDAAASHLTALRLYGLELRALFPLHFSTNTTRHRRRRDLRLHRRRGLLNVLFRSGVPCLGPDRTYVDCATILGIVELVQAAEHLLHAAHTSYDEMKAYLERTHIDGVLRARRAFALVREHVESPMETLVRLALVFARLPEPEPNPDVRDAAGRFLGRCDLVYWAYRVVVEYDGAWHERSRKQRAYDRTRRENLERDGWIVIVVLDDDLPRLRQVVWRVHRALAERGYDGPPPVFNVMWARWFDRHPAI</sequence>
<accession>A0A5C4MH91</accession>